<dbReference type="EMBL" id="DSVI01000008">
    <property type="protein sequence ID" value="HGT47854.1"/>
    <property type="molecule type" value="Genomic_DNA"/>
</dbReference>
<accession>A0A832DFS3</accession>
<organism evidence="1">
    <name type="scientific">Ignavibacterium album</name>
    <dbReference type="NCBI Taxonomy" id="591197"/>
    <lineage>
        <taxon>Bacteria</taxon>
        <taxon>Pseudomonadati</taxon>
        <taxon>Ignavibacteriota</taxon>
        <taxon>Ignavibacteria</taxon>
        <taxon>Ignavibacteriales</taxon>
        <taxon>Ignavibacteriaceae</taxon>
        <taxon>Ignavibacterium</taxon>
    </lineage>
</organism>
<dbReference type="AlphaFoldDB" id="A0A832DFS3"/>
<name>A0A832DFS3_9BACT</name>
<proteinExistence type="predicted"/>
<gene>
    <name evidence="1" type="ORF">ENS56_07455</name>
</gene>
<comment type="caution">
    <text evidence="1">The sequence shown here is derived from an EMBL/GenBank/DDBJ whole genome shotgun (WGS) entry which is preliminary data.</text>
</comment>
<protein>
    <submittedName>
        <fullName evidence="1">DUF2703 domain-containing protein</fullName>
    </submittedName>
</protein>
<sequence length="103" mass="11812">MKPKLEFQYFEGCPNHIKMWNNLELAIKGLENEIEIEKVLVEDEVTAMQVNFRGSPTLLINGEDLLGMPAPSEPSLACRYYPKGIPAPEEIRKIILQKLNREE</sequence>
<reference evidence="1" key="1">
    <citation type="journal article" date="2020" name="mSystems">
        <title>Genome- and Community-Level Interaction Insights into Carbon Utilization and Element Cycling Functions of Hydrothermarchaeota in Hydrothermal Sediment.</title>
        <authorList>
            <person name="Zhou Z."/>
            <person name="Liu Y."/>
            <person name="Xu W."/>
            <person name="Pan J."/>
            <person name="Luo Z.H."/>
            <person name="Li M."/>
        </authorList>
    </citation>
    <scope>NUCLEOTIDE SEQUENCE [LARGE SCALE GENOMIC DNA]</scope>
    <source>
        <strain evidence="1">SpSt-500</strain>
    </source>
</reference>
<evidence type="ECO:0000313" key="1">
    <source>
        <dbReference type="EMBL" id="HGT47854.1"/>
    </source>
</evidence>